<gene>
    <name evidence="2" type="ORF">METZ01_LOCUS491715</name>
</gene>
<dbReference type="AlphaFoldDB" id="A0A383D368"/>
<evidence type="ECO:0000256" key="1">
    <source>
        <dbReference type="SAM" id="Coils"/>
    </source>
</evidence>
<name>A0A383D368_9ZZZZ</name>
<sequence>VSKYIIAVVFLLGLIQGQTEALTWEKDSVILQSLMIKETALFSKKYKKCSDIKGDKKRLACFDSLTKYIEEREKKYDNLRKLDKLSEDSEKEAEKQLEDMLKELNKALGLNNKP</sequence>
<dbReference type="EMBL" id="UINC01213882">
    <property type="protein sequence ID" value="SVE38861.1"/>
    <property type="molecule type" value="Genomic_DNA"/>
</dbReference>
<feature type="coiled-coil region" evidence="1">
    <location>
        <begin position="79"/>
        <end position="110"/>
    </location>
</feature>
<reference evidence="2" key="1">
    <citation type="submission" date="2018-05" db="EMBL/GenBank/DDBJ databases">
        <authorList>
            <person name="Lanie J.A."/>
            <person name="Ng W.-L."/>
            <person name="Kazmierczak K.M."/>
            <person name="Andrzejewski T.M."/>
            <person name="Davidsen T.M."/>
            <person name="Wayne K.J."/>
            <person name="Tettelin H."/>
            <person name="Glass J.I."/>
            <person name="Rusch D."/>
            <person name="Podicherti R."/>
            <person name="Tsui H.-C.T."/>
            <person name="Winkler M.E."/>
        </authorList>
    </citation>
    <scope>NUCLEOTIDE SEQUENCE</scope>
</reference>
<organism evidence="2">
    <name type="scientific">marine metagenome</name>
    <dbReference type="NCBI Taxonomy" id="408172"/>
    <lineage>
        <taxon>unclassified sequences</taxon>
        <taxon>metagenomes</taxon>
        <taxon>ecological metagenomes</taxon>
    </lineage>
</organism>
<evidence type="ECO:0000313" key="2">
    <source>
        <dbReference type="EMBL" id="SVE38861.1"/>
    </source>
</evidence>
<keyword evidence="1" id="KW-0175">Coiled coil</keyword>
<accession>A0A383D368</accession>
<proteinExistence type="predicted"/>
<feature type="non-terminal residue" evidence="2">
    <location>
        <position position="1"/>
    </location>
</feature>
<protein>
    <submittedName>
        <fullName evidence="2">Uncharacterized protein</fullName>
    </submittedName>
</protein>